<accession>A0A8T1C2P1</accession>
<sequence length="131" mass="14846">MNHPSYSQNSDNTNYTNHFAVLELETPRKYKPVKLAAPDDSDFKAEKWVVSMGWVSISEVNITYSYELLRLVSDERLRGFTHSRGSETTEDVLIGFVSWGIGDSCGRDGYPGDELAPHFDFSPTLFSNMKE</sequence>
<dbReference type="InterPro" id="IPR009003">
    <property type="entry name" value="Peptidase_S1_PA"/>
</dbReference>
<comment type="caution">
    <text evidence="3">The sequence shown here is derived from an EMBL/GenBank/DDBJ whole genome shotgun (WGS) entry which is preliminary data.</text>
</comment>
<dbReference type="VEuPathDB" id="FungiDB:PC110_g16133"/>
<dbReference type="AlphaFoldDB" id="A0A8T1C2P1"/>
<dbReference type="Proteomes" id="UP000774804">
    <property type="component" value="Unassembled WGS sequence"/>
</dbReference>
<name>A0A8T1C2P1_9STRA</name>
<dbReference type="EMBL" id="RCMI01000797">
    <property type="protein sequence ID" value="KAG2897454.1"/>
    <property type="molecule type" value="Genomic_DNA"/>
</dbReference>
<evidence type="ECO:0000313" key="4">
    <source>
        <dbReference type="Proteomes" id="UP000736787"/>
    </source>
</evidence>
<dbReference type="EMBL" id="RCMG01000778">
    <property type="protein sequence ID" value="KAG2847857.1"/>
    <property type="molecule type" value="Genomic_DNA"/>
</dbReference>
<evidence type="ECO:0000313" key="2">
    <source>
        <dbReference type="EMBL" id="KAG2897454.1"/>
    </source>
</evidence>
<organism evidence="3 4">
    <name type="scientific">Phytophthora cactorum</name>
    <dbReference type="NCBI Taxonomy" id="29920"/>
    <lineage>
        <taxon>Eukaryota</taxon>
        <taxon>Sar</taxon>
        <taxon>Stramenopiles</taxon>
        <taxon>Oomycota</taxon>
        <taxon>Peronosporomycetes</taxon>
        <taxon>Peronosporales</taxon>
        <taxon>Peronosporaceae</taxon>
        <taxon>Phytophthora</taxon>
    </lineage>
</organism>
<dbReference type="EMBL" id="RCMK01000779">
    <property type="protein sequence ID" value="KAG2912668.1"/>
    <property type="molecule type" value="Genomic_DNA"/>
</dbReference>
<evidence type="ECO:0000313" key="3">
    <source>
        <dbReference type="EMBL" id="KAG2912668.1"/>
    </source>
</evidence>
<dbReference type="Proteomes" id="UP000736787">
    <property type="component" value="Unassembled WGS sequence"/>
</dbReference>
<proteinExistence type="predicted"/>
<protein>
    <recommendedName>
        <fullName evidence="5">Peptidase S1, PA clan</fullName>
    </recommendedName>
</protein>
<evidence type="ECO:0008006" key="5">
    <source>
        <dbReference type="Google" id="ProtNLM"/>
    </source>
</evidence>
<dbReference type="Proteomes" id="UP000735874">
    <property type="component" value="Unassembled WGS sequence"/>
</dbReference>
<dbReference type="SUPFAM" id="SSF50494">
    <property type="entry name" value="Trypsin-like serine proteases"/>
    <property type="match status" value="1"/>
</dbReference>
<evidence type="ECO:0000313" key="1">
    <source>
        <dbReference type="EMBL" id="KAG2847857.1"/>
    </source>
</evidence>
<reference evidence="3" key="1">
    <citation type="submission" date="2018-10" db="EMBL/GenBank/DDBJ databases">
        <title>Effector identification in a new, highly contiguous assembly of the strawberry crown rot pathogen Phytophthora cactorum.</title>
        <authorList>
            <person name="Armitage A.D."/>
            <person name="Nellist C.F."/>
            <person name="Bates H."/>
            <person name="Vickerstaff R.J."/>
            <person name="Harrison R.J."/>
        </authorList>
    </citation>
    <scope>NUCLEOTIDE SEQUENCE</scope>
    <source>
        <strain evidence="1">15-7</strain>
        <strain evidence="2">4032</strain>
        <strain evidence="3">4040</strain>
    </source>
</reference>
<gene>
    <name evidence="1" type="ORF">PC113_g17677</name>
    <name evidence="2" type="ORF">PC115_g17176</name>
    <name evidence="3" type="ORF">PC117_g18822</name>
</gene>